<dbReference type="EMBL" id="DVOE01000014">
    <property type="protein sequence ID" value="HIU98454.1"/>
    <property type="molecule type" value="Genomic_DNA"/>
</dbReference>
<evidence type="ECO:0000256" key="3">
    <source>
        <dbReference type="ARBA" id="ARBA00013266"/>
    </source>
</evidence>
<dbReference type="CDD" id="cd03354">
    <property type="entry name" value="LbH_SAT"/>
    <property type="match status" value="1"/>
</dbReference>
<evidence type="ECO:0000313" key="10">
    <source>
        <dbReference type="EMBL" id="HIU98454.1"/>
    </source>
</evidence>
<dbReference type="Pfam" id="PF00132">
    <property type="entry name" value="Hexapep"/>
    <property type="match status" value="1"/>
</dbReference>
<dbReference type="EC" id="2.3.1.30" evidence="3"/>
<evidence type="ECO:0000313" key="11">
    <source>
        <dbReference type="Proteomes" id="UP000886857"/>
    </source>
</evidence>
<keyword evidence="7" id="KW-0198">Cysteine biosynthesis</keyword>
<dbReference type="NCBIfam" id="TIGR01172">
    <property type="entry name" value="cysE"/>
    <property type="match status" value="1"/>
</dbReference>
<dbReference type="GO" id="GO:0006535">
    <property type="term" value="P:cysteine biosynthetic process from serine"/>
    <property type="evidence" value="ECO:0007669"/>
    <property type="project" value="InterPro"/>
</dbReference>
<dbReference type="Proteomes" id="UP000886857">
    <property type="component" value="Unassembled WGS sequence"/>
</dbReference>
<dbReference type="InterPro" id="IPR045304">
    <property type="entry name" value="LbH_SAT"/>
</dbReference>
<dbReference type="Gene3D" id="2.160.10.10">
    <property type="entry name" value="Hexapeptide repeat proteins"/>
    <property type="match status" value="1"/>
</dbReference>
<evidence type="ECO:0000256" key="8">
    <source>
        <dbReference type="ARBA" id="ARBA00023315"/>
    </source>
</evidence>
<evidence type="ECO:0000256" key="4">
    <source>
        <dbReference type="ARBA" id="ARBA00018522"/>
    </source>
</evidence>
<keyword evidence="5" id="KW-0028">Amino-acid biosynthesis</keyword>
<dbReference type="GO" id="GO:0005737">
    <property type="term" value="C:cytoplasm"/>
    <property type="evidence" value="ECO:0007669"/>
    <property type="project" value="InterPro"/>
</dbReference>
<dbReference type="GO" id="GO:0009001">
    <property type="term" value="F:serine O-acetyltransferase activity"/>
    <property type="evidence" value="ECO:0007669"/>
    <property type="project" value="UniProtKB-EC"/>
</dbReference>
<comment type="catalytic activity">
    <reaction evidence="9">
        <text>L-serine + acetyl-CoA = O-acetyl-L-serine + CoA</text>
        <dbReference type="Rhea" id="RHEA:24560"/>
        <dbReference type="ChEBI" id="CHEBI:33384"/>
        <dbReference type="ChEBI" id="CHEBI:57287"/>
        <dbReference type="ChEBI" id="CHEBI:57288"/>
        <dbReference type="ChEBI" id="CHEBI:58340"/>
        <dbReference type="EC" id="2.3.1.30"/>
    </reaction>
</comment>
<comment type="pathway">
    <text evidence="1">Amino-acid biosynthesis; L-cysteine biosynthesis; L-cysteine from L-serine: step 1/2.</text>
</comment>
<organism evidence="10 11">
    <name type="scientific">Candidatus Limadaptatus stercoripullorum</name>
    <dbReference type="NCBI Taxonomy" id="2840846"/>
    <lineage>
        <taxon>Bacteria</taxon>
        <taxon>Bacillati</taxon>
        <taxon>Bacillota</taxon>
        <taxon>Clostridia</taxon>
        <taxon>Eubacteriales</taxon>
        <taxon>Candidatus Limadaptatus</taxon>
    </lineage>
</organism>
<comment type="caution">
    <text evidence="10">The sequence shown here is derived from an EMBL/GenBank/DDBJ whole genome shotgun (WGS) entry which is preliminary data.</text>
</comment>
<dbReference type="InterPro" id="IPR005881">
    <property type="entry name" value="Ser_O-AcTrfase"/>
</dbReference>
<evidence type="ECO:0000256" key="7">
    <source>
        <dbReference type="ARBA" id="ARBA00023192"/>
    </source>
</evidence>
<dbReference type="InterPro" id="IPR001451">
    <property type="entry name" value="Hexapep"/>
</dbReference>
<dbReference type="InterPro" id="IPR042122">
    <property type="entry name" value="Ser_AcTrfase_N_sf"/>
</dbReference>
<dbReference type="SUPFAM" id="SSF51161">
    <property type="entry name" value="Trimeric LpxA-like enzymes"/>
    <property type="match status" value="1"/>
</dbReference>
<dbReference type="InterPro" id="IPR011004">
    <property type="entry name" value="Trimer_LpxA-like_sf"/>
</dbReference>
<dbReference type="InterPro" id="IPR053376">
    <property type="entry name" value="Serine_acetyltransferase"/>
</dbReference>
<dbReference type="PANTHER" id="PTHR42811">
    <property type="entry name" value="SERINE ACETYLTRANSFERASE"/>
    <property type="match status" value="1"/>
</dbReference>
<sequence>MGDGKDHIPTRGEIKEARRADLRAIMEKDPAATSEWAVRFTYAGYKALSAYRRAHRLYLKGHTCLARLIADRARRITGVEIHPAAVIGKGVMIDHGSGVVIGETAEVGDGCVLYQGVTLGGTGKDTGKRHPTLGNDVMVSAGAKVLGPLTVGAHSKIGAGSVVLKDVPPYSTVVGVPGRVVKQDGKRVADMDQVLLPDPILEEFRRLNARIMQLEQATGVATGTALSSEDKAAEAAAIKEFESPEGAGD</sequence>
<proteinExistence type="inferred from homology"/>
<keyword evidence="6 10" id="KW-0808">Transferase</keyword>
<gene>
    <name evidence="10" type="primary">cysE</name>
    <name evidence="10" type="ORF">IAC73_01245</name>
</gene>
<dbReference type="AlphaFoldDB" id="A0A9D1N8M0"/>
<reference evidence="10" key="2">
    <citation type="journal article" date="2021" name="PeerJ">
        <title>Extensive microbial diversity within the chicken gut microbiome revealed by metagenomics and culture.</title>
        <authorList>
            <person name="Gilroy R."/>
            <person name="Ravi A."/>
            <person name="Getino M."/>
            <person name="Pursley I."/>
            <person name="Horton D.L."/>
            <person name="Alikhan N.F."/>
            <person name="Baker D."/>
            <person name="Gharbi K."/>
            <person name="Hall N."/>
            <person name="Watson M."/>
            <person name="Adriaenssens E.M."/>
            <person name="Foster-Nyarko E."/>
            <person name="Jarju S."/>
            <person name="Secka A."/>
            <person name="Antonio M."/>
            <person name="Oren A."/>
            <person name="Chaudhuri R.R."/>
            <person name="La Ragione R."/>
            <person name="Hildebrand F."/>
            <person name="Pallen M.J."/>
        </authorList>
    </citation>
    <scope>NUCLEOTIDE SEQUENCE</scope>
    <source>
        <strain evidence="10">10406</strain>
    </source>
</reference>
<evidence type="ECO:0000256" key="6">
    <source>
        <dbReference type="ARBA" id="ARBA00022679"/>
    </source>
</evidence>
<evidence type="ECO:0000256" key="2">
    <source>
        <dbReference type="ARBA" id="ARBA00007274"/>
    </source>
</evidence>
<dbReference type="Gene3D" id="1.10.3130.10">
    <property type="entry name" value="serine acetyltransferase, domain 1"/>
    <property type="match status" value="1"/>
</dbReference>
<dbReference type="NCBIfam" id="NF041874">
    <property type="entry name" value="EPS_EpsC"/>
    <property type="match status" value="1"/>
</dbReference>
<protein>
    <recommendedName>
        <fullName evidence="4">Serine acetyltransferase</fullName>
        <ecNumber evidence="3">2.3.1.30</ecNumber>
    </recommendedName>
</protein>
<name>A0A9D1N8M0_9FIRM</name>
<comment type="similarity">
    <text evidence="2">Belongs to the transferase hexapeptide repeat family.</text>
</comment>
<reference evidence="10" key="1">
    <citation type="submission" date="2020-10" db="EMBL/GenBank/DDBJ databases">
        <authorList>
            <person name="Gilroy R."/>
        </authorList>
    </citation>
    <scope>NUCLEOTIDE SEQUENCE</scope>
    <source>
        <strain evidence="10">10406</strain>
    </source>
</reference>
<evidence type="ECO:0000256" key="5">
    <source>
        <dbReference type="ARBA" id="ARBA00022605"/>
    </source>
</evidence>
<dbReference type="FunFam" id="2.160.10.10:FF:000007">
    <property type="entry name" value="Serine acetyltransferase"/>
    <property type="match status" value="1"/>
</dbReference>
<keyword evidence="8 10" id="KW-0012">Acyltransferase</keyword>
<evidence type="ECO:0000256" key="9">
    <source>
        <dbReference type="ARBA" id="ARBA00049486"/>
    </source>
</evidence>
<accession>A0A9D1N8M0</accession>
<evidence type="ECO:0000256" key="1">
    <source>
        <dbReference type="ARBA" id="ARBA00004876"/>
    </source>
</evidence>